<accession>A0A1I8BX00</accession>
<dbReference type="InterPro" id="IPR052140">
    <property type="entry name" value="Dev_Signal_Hedgehog-like"/>
</dbReference>
<dbReference type="WBParaSite" id="MhA1_Contig673.frz3.gene5">
    <property type="protein sequence ID" value="MhA1_Contig673.frz3.gene5"/>
    <property type="gene ID" value="MhA1_Contig673.frz3.gene5"/>
</dbReference>
<dbReference type="PANTHER" id="PTHR46706:SF12">
    <property type="entry name" value="PROTEIN QUA-1-RELATED"/>
    <property type="match status" value="1"/>
</dbReference>
<feature type="signal peptide" evidence="2">
    <location>
        <begin position="1"/>
        <end position="20"/>
    </location>
</feature>
<dbReference type="Proteomes" id="UP000095281">
    <property type="component" value="Unplaced"/>
</dbReference>
<organism evidence="3 4">
    <name type="scientific">Meloidogyne hapla</name>
    <name type="common">Root-knot nematode worm</name>
    <dbReference type="NCBI Taxonomy" id="6305"/>
    <lineage>
        <taxon>Eukaryota</taxon>
        <taxon>Metazoa</taxon>
        <taxon>Ecdysozoa</taxon>
        <taxon>Nematoda</taxon>
        <taxon>Chromadorea</taxon>
        <taxon>Rhabditida</taxon>
        <taxon>Tylenchina</taxon>
        <taxon>Tylenchomorpha</taxon>
        <taxon>Tylenchoidea</taxon>
        <taxon>Meloidogynidae</taxon>
        <taxon>Meloidogyninae</taxon>
        <taxon>Meloidogyne</taxon>
    </lineage>
</organism>
<dbReference type="AlphaFoldDB" id="A0A1I8BX00"/>
<evidence type="ECO:0000313" key="3">
    <source>
        <dbReference type="Proteomes" id="UP000095281"/>
    </source>
</evidence>
<reference evidence="4" key="1">
    <citation type="submission" date="2016-11" db="UniProtKB">
        <authorList>
            <consortium name="WormBaseParasite"/>
        </authorList>
    </citation>
    <scope>IDENTIFICATION</scope>
</reference>
<name>A0A1I8BX00_MELHA</name>
<feature type="chain" id="PRO_5009316250" evidence="2">
    <location>
        <begin position="21"/>
        <end position="139"/>
    </location>
</feature>
<keyword evidence="1" id="KW-0217">Developmental protein</keyword>
<keyword evidence="2" id="KW-0732">Signal</keyword>
<sequence length="139" mass="15644">MRIILINGIFLFNLLKIIFGSFCGETSIPFSLEILPNGHPILGCARPNCFGWDSFGKPQKLNDSNFYRVDKQPDGFFRKSFTSTIPKPLNDFENKWYKPQIANCQSGFGSSPCNKINNWVGGIGPYSSLENNGNKRPFV</sequence>
<dbReference type="PANTHER" id="PTHR46706">
    <property type="entry name" value="PROTEIN QUA-1-RELATED"/>
    <property type="match status" value="1"/>
</dbReference>
<proteinExistence type="predicted"/>
<evidence type="ECO:0000313" key="4">
    <source>
        <dbReference type="WBParaSite" id="MhA1_Contig673.frz3.gene5"/>
    </source>
</evidence>
<protein>
    <submittedName>
        <fullName evidence="4">Uncharacterized protein</fullName>
    </submittedName>
</protein>
<evidence type="ECO:0000256" key="2">
    <source>
        <dbReference type="SAM" id="SignalP"/>
    </source>
</evidence>
<keyword evidence="3" id="KW-1185">Reference proteome</keyword>
<evidence type="ECO:0000256" key="1">
    <source>
        <dbReference type="ARBA" id="ARBA00022473"/>
    </source>
</evidence>